<dbReference type="EMBL" id="ML119693">
    <property type="protein sequence ID" value="RPA79937.1"/>
    <property type="molecule type" value="Genomic_DNA"/>
</dbReference>
<dbReference type="AlphaFoldDB" id="A0A3N4I3A8"/>
<name>A0A3N4I3A8_ASCIM</name>
<evidence type="ECO:0000256" key="1">
    <source>
        <dbReference type="SAM" id="Phobius"/>
    </source>
</evidence>
<gene>
    <name evidence="2" type="ORF">BJ508DRAFT_132633</name>
</gene>
<accession>A0A3N4I3A8</accession>
<keyword evidence="3" id="KW-1185">Reference proteome</keyword>
<dbReference type="STRING" id="1160509.A0A3N4I3A8"/>
<evidence type="ECO:0000313" key="3">
    <source>
        <dbReference type="Proteomes" id="UP000275078"/>
    </source>
</evidence>
<proteinExistence type="predicted"/>
<organism evidence="2 3">
    <name type="scientific">Ascobolus immersus RN42</name>
    <dbReference type="NCBI Taxonomy" id="1160509"/>
    <lineage>
        <taxon>Eukaryota</taxon>
        <taxon>Fungi</taxon>
        <taxon>Dikarya</taxon>
        <taxon>Ascomycota</taxon>
        <taxon>Pezizomycotina</taxon>
        <taxon>Pezizomycetes</taxon>
        <taxon>Pezizales</taxon>
        <taxon>Ascobolaceae</taxon>
        <taxon>Ascobolus</taxon>
    </lineage>
</organism>
<dbReference type="Proteomes" id="UP000275078">
    <property type="component" value="Unassembled WGS sequence"/>
</dbReference>
<keyword evidence="1" id="KW-0812">Transmembrane</keyword>
<feature type="transmembrane region" description="Helical" evidence="1">
    <location>
        <begin position="257"/>
        <end position="278"/>
    </location>
</feature>
<keyword evidence="1" id="KW-1133">Transmembrane helix</keyword>
<evidence type="ECO:0000313" key="2">
    <source>
        <dbReference type="EMBL" id="RPA79937.1"/>
    </source>
</evidence>
<keyword evidence="1" id="KW-0472">Membrane</keyword>
<feature type="transmembrane region" description="Helical" evidence="1">
    <location>
        <begin position="150"/>
        <end position="172"/>
    </location>
</feature>
<sequence>MHIPQQIVINPPSADQGFLSKMRANLADGLQNIANFDFRVVGLLAVYKLPVLARLTVMTSNAPALSTFLSSSFVCPGILEQLYASDLSEGEQPLYAALTGEQLLARPVSHIENSAMVQFLQTVGRPGRLTYLQVTDVDDRKSVRKRTRKFWESWVIECTSFITTLCALRSLLYEDHDYVASVAVLGLLIANLLTKFVVRSRIDRSLRSYTENNFSSGSDESVEVFILLSQRRWFILGGKAHDVQKVCNQPWMAESSLLELCLGLLATILVYCSPLLIANATSAGALWFGMLLLGNLCLAHALSTLYTSMWLFGKKVRESKLMKSEGFEGVKELVESVSAKYRSDSWAVELGLLKHSDPHVS</sequence>
<feature type="transmembrane region" description="Helical" evidence="1">
    <location>
        <begin position="178"/>
        <end position="198"/>
    </location>
</feature>
<reference evidence="2 3" key="1">
    <citation type="journal article" date="2018" name="Nat. Ecol. Evol.">
        <title>Pezizomycetes genomes reveal the molecular basis of ectomycorrhizal truffle lifestyle.</title>
        <authorList>
            <person name="Murat C."/>
            <person name="Payen T."/>
            <person name="Noel B."/>
            <person name="Kuo A."/>
            <person name="Morin E."/>
            <person name="Chen J."/>
            <person name="Kohler A."/>
            <person name="Krizsan K."/>
            <person name="Balestrini R."/>
            <person name="Da Silva C."/>
            <person name="Montanini B."/>
            <person name="Hainaut M."/>
            <person name="Levati E."/>
            <person name="Barry K.W."/>
            <person name="Belfiori B."/>
            <person name="Cichocki N."/>
            <person name="Clum A."/>
            <person name="Dockter R.B."/>
            <person name="Fauchery L."/>
            <person name="Guy J."/>
            <person name="Iotti M."/>
            <person name="Le Tacon F."/>
            <person name="Lindquist E.A."/>
            <person name="Lipzen A."/>
            <person name="Malagnac F."/>
            <person name="Mello A."/>
            <person name="Molinier V."/>
            <person name="Miyauchi S."/>
            <person name="Poulain J."/>
            <person name="Riccioni C."/>
            <person name="Rubini A."/>
            <person name="Sitrit Y."/>
            <person name="Splivallo R."/>
            <person name="Traeger S."/>
            <person name="Wang M."/>
            <person name="Zifcakova L."/>
            <person name="Wipf D."/>
            <person name="Zambonelli A."/>
            <person name="Paolocci F."/>
            <person name="Nowrousian M."/>
            <person name="Ottonello S."/>
            <person name="Baldrian P."/>
            <person name="Spatafora J.W."/>
            <person name="Henrissat B."/>
            <person name="Nagy L.G."/>
            <person name="Aury J.M."/>
            <person name="Wincker P."/>
            <person name="Grigoriev I.V."/>
            <person name="Bonfante P."/>
            <person name="Martin F.M."/>
        </authorList>
    </citation>
    <scope>NUCLEOTIDE SEQUENCE [LARGE SCALE GENOMIC DNA]</scope>
    <source>
        <strain evidence="2 3">RN42</strain>
    </source>
</reference>
<protein>
    <submittedName>
        <fullName evidence="2">Uncharacterized protein</fullName>
    </submittedName>
</protein>
<feature type="transmembrane region" description="Helical" evidence="1">
    <location>
        <begin position="284"/>
        <end position="313"/>
    </location>
</feature>